<feature type="domain" description="Response regulatory" evidence="2">
    <location>
        <begin position="5"/>
        <end position="116"/>
    </location>
</feature>
<dbReference type="RefSeq" id="WP_078667579.1">
    <property type="nucleotide sequence ID" value="NZ_FUWZ01000001.1"/>
</dbReference>
<reference evidence="5" key="1">
    <citation type="submission" date="2017-02" db="EMBL/GenBank/DDBJ databases">
        <authorList>
            <person name="Varghese N."/>
            <person name="Submissions S."/>
        </authorList>
    </citation>
    <scope>NUCLEOTIDE SEQUENCE [LARGE SCALE GENOMIC DNA]</scope>
    <source>
        <strain evidence="5">DSM 22224</strain>
    </source>
</reference>
<dbReference type="InterPro" id="IPR001789">
    <property type="entry name" value="Sig_transdc_resp-reg_receiver"/>
</dbReference>
<evidence type="ECO:0000313" key="4">
    <source>
        <dbReference type="EMBL" id="SJZ62172.1"/>
    </source>
</evidence>
<dbReference type="Proteomes" id="UP000190367">
    <property type="component" value="Unassembled WGS sequence"/>
</dbReference>
<protein>
    <submittedName>
        <fullName evidence="4">Two component transcriptional regulator, LytTR family</fullName>
    </submittedName>
</protein>
<sequence>MQKIQVVIIDDERAAREEIKRALQPYADYAVAGEARNVQEALVLIPRLQPGLLFLDVQMPGASGFELLAGLPAVPDVIFTTAYDTYAVQAFDNNALDYLLKPFRTERFAQAMEKHRTKVRERAALSGSNVPGKQLFIKDGDQCFFLQQNDIYLVESVNNYARIFSVNKQALIKTSLNQLEERLDPAFFFRANRYQLVHGRYITDIMAIDGDRLQLTLRGDTTVIVSSRQSVRFKQWNKM</sequence>
<dbReference type="AlphaFoldDB" id="A0A1T4M5G9"/>
<dbReference type="Gene3D" id="2.40.50.1020">
    <property type="entry name" value="LytTr DNA-binding domain"/>
    <property type="match status" value="1"/>
</dbReference>
<name>A0A1T4M5G9_9BACT</name>
<proteinExistence type="predicted"/>
<accession>A0A1T4M5G9</accession>
<dbReference type="PANTHER" id="PTHR37299:SF1">
    <property type="entry name" value="STAGE 0 SPORULATION PROTEIN A HOMOLOG"/>
    <property type="match status" value="1"/>
</dbReference>
<dbReference type="PROSITE" id="PS50930">
    <property type="entry name" value="HTH_LYTTR"/>
    <property type="match status" value="1"/>
</dbReference>
<dbReference type="Gene3D" id="3.40.50.2300">
    <property type="match status" value="1"/>
</dbReference>
<dbReference type="Pfam" id="PF04397">
    <property type="entry name" value="LytTR"/>
    <property type="match status" value="1"/>
</dbReference>
<dbReference type="InterPro" id="IPR007492">
    <property type="entry name" value="LytTR_DNA-bd_dom"/>
</dbReference>
<dbReference type="InterPro" id="IPR046947">
    <property type="entry name" value="LytR-like"/>
</dbReference>
<organism evidence="4 5">
    <name type="scientific">Chitinophaga eiseniae</name>
    <dbReference type="NCBI Taxonomy" id="634771"/>
    <lineage>
        <taxon>Bacteria</taxon>
        <taxon>Pseudomonadati</taxon>
        <taxon>Bacteroidota</taxon>
        <taxon>Chitinophagia</taxon>
        <taxon>Chitinophagales</taxon>
        <taxon>Chitinophagaceae</taxon>
        <taxon>Chitinophaga</taxon>
    </lineage>
</organism>
<keyword evidence="1" id="KW-0597">Phosphoprotein</keyword>
<evidence type="ECO:0000259" key="2">
    <source>
        <dbReference type="PROSITE" id="PS50110"/>
    </source>
</evidence>
<dbReference type="SMART" id="SM00850">
    <property type="entry name" value="LytTR"/>
    <property type="match status" value="1"/>
</dbReference>
<dbReference type="InterPro" id="IPR011006">
    <property type="entry name" value="CheY-like_superfamily"/>
</dbReference>
<dbReference type="SUPFAM" id="SSF52172">
    <property type="entry name" value="CheY-like"/>
    <property type="match status" value="1"/>
</dbReference>
<dbReference type="PROSITE" id="PS50110">
    <property type="entry name" value="RESPONSE_REGULATORY"/>
    <property type="match status" value="1"/>
</dbReference>
<dbReference type="PANTHER" id="PTHR37299">
    <property type="entry name" value="TRANSCRIPTIONAL REGULATOR-RELATED"/>
    <property type="match status" value="1"/>
</dbReference>
<dbReference type="OrthoDB" id="2168082at2"/>
<evidence type="ECO:0000313" key="5">
    <source>
        <dbReference type="Proteomes" id="UP000190367"/>
    </source>
</evidence>
<dbReference type="GO" id="GO:0000156">
    <property type="term" value="F:phosphorelay response regulator activity"/>
    <property type="evidence" value="ECO:0007669"/>
    <property type="project" value="InterPro"/>
</dbReference>
<evidence type="ECO:0000256" key="1">
    <source>
        <dbReference type="PROSITE-ProRule" id="PRU00169"/>
    </source>
</evidence>
<dbReference type="Pfam" id="PF00072">
    <property type="entry name" value="Response_reg"/>
    <property type="match status" value="1"/>
</dbReference>
<dbReference type="EMBL" id="FUWZ01000001">
    <property type="protein sequence ID" value="SJZ62172.1"/>
    <property type="molecule type" value="Genomic_DNA"/>
</dbReference>
<keyword evidence="5" id="KW-1185">Reference proteome</keyword>
<dbReference type="SMART" id="SM00448">
    <property type="entry name" value="REC"/>
    <property type="match status" value="1"/>
</dbReference>
<feature type="modified residue" description="4-aspartylphosphate" evidence="1">
    <location>
        <position position="56"/>
    </location>
</feature>
<feature type="domain" description="HTH LytTR-type" evidence="3">
    <location>
        <begin position="135"/>
        <end position="239"/>
    </location>
</feature>
<gene>
    <name evidence="4" type="ORF">SAMN04488128_101948</name>
</gene>
<evidence type="ECO:0000259" key="3">
    <source>
        <dbReference type="PROSITE" id="PS50930"/>
    </source>
</evidence>
<dbReference type="STRING" id="634771.SAMN04488128_101948"/>
<dbReference type="GO" id="GO:0003677">
    <property type="term" value="F:DNA binding"/>
    <property type="evidence" value="ECO:0007669"/>
    <property type="project" value="InterPro"/>
</dbReference>